<dbReference type="PANTHER" id="PTHR37533:SF2">
    <property type="entry name" value="FLAGELLAR HOOK-LENGTH CONTROL PROTEIN"/>
    <property type="match status" value="1"/>
</dbReference>
<accession>A0A8B4RXF9</accession>
<sequence length="348" mass="34378">MNAMPTISVPASSAALAAAAGVTGTPAIASNGLEQSSALPAVPPPVMFAELAGFLGAAALSAQIGAPPEAADGEQTDPSAQESTDLAAADALPLLASFAPTWQSEVQAHIGSVSTGSSAAQKPSFSVAVAALSPAAVQAQRDGKESVVATKLAEQAPTHAAAAARLVTALAAEGGTLPAAAPQGAEAVALQSPALSAAEPVASVTSAARTTAAATPSTARAAQPLMQALSQRIQLQQAQGVDVATVRLDPPQWGSVELRIQHDAGGVQVFIQASHAEVGRQLAGLAEGLRQELQARSSGEASVVVAQGRHSGGAAGQGGGARDEALPWPAAAEDDVIGQALQVWQQQA</sequence>
<dbReference type="InterPro" id="IPR021136">
    <property type="entry name" value="Flagellar_hook_control-like_C"/>
</dbReference>
<evidence type="ECO:0000313" key="3">
    <source>
        <dbReference type="EMBL" id="SUY73512.1"/>
    </source>
</evidence>
<organism evidence="3 4">
    <name type="scientific">Comamonas testosteroni</name>
    <name type="common">Pseudomonas testosteroni</name>
    <dbReference type="NCBI Taxonomy" id="285"/>
    <lineage>
        <taxon>Bacteria</taxon>
        <taxon>Pseudomonadati</taxon>
        <taxon>Pseudomonadota</taxon>
        <taxon>Betaproteobacteria</taxon>
        <taxon>Burkholderiales</taxon>
        <taxon>Comamonadaceae</taxon>
        <taxon>Comamonas</taxon>
    </lineage>
</organism>
<keyword evidence="1" id="KW-0732">Signal</keyword>
<dbReference type="InterPro" id="IPR038610">
    <property type="entry name" value="FliK-like_C_sf"/>
</dbReference>
<protein>
    <submittedName>
        <fullName evidence="3">Type III secretion system needle length determinant</fullName>
    </submittedName>
</protein>
<dbReference type="RefSeq" id="WP_003081784.1">
    <property type="nucleotide sequence ID" value="NZ_BBJZ01000034.1"/>
</dbReference>
<dbReference type="PANTHER" id="PTHR37533">
    <property type="entry name" value="FLAGELLAR HOOK-LENGTH CONTROL PROTEIN"/>
    <property type="match status" value="1"/>
</dbReference>
<dbReference type="AlphaFoldDB" id="A0A8B4RXF9"/>
<keyword evidence="4" id="KW-1185">Reference proteome</keyword>
<gene>
    <name evidence="3" type="ORF">NCTC10698_00200</name>
</gene>
<dbReference type="Pfam" id="PF02120">
    <property type="entry name" value="Flg_hook"/>
    <property type="match status" value="1"/>
</dbReference>
<comment type="caution">
    <text evidence="3">The sequence shown here is derived from an EMBL/GenBank/DDBJ whole genome shotgun (WGS) entry which is preliminary data.</text>
</comment>
<evidence type="ECO:0000256" key="1">
    <source>
        <dbReference type="SAM" id="SignalP"/>
    </source>
</evidence>
<dbReference type="InterPro" id="IPR052563">
    <property type="entry name" value="FliK"/>
</dbReference>
<dbReference type="EMBL" id="UFXL01000001">
    <property type="protein sequence ID" value="SUY73512.1"/>
    <property type="molecule type" value="Genomic_DNA"/>
</dbReference>
<dbReference type="Proteomes" id="UP000255070">
    <property type="component" value="Unassembled WGS sequence"/>
</dbReference>
<dbReference type="Gene3D" id="3.30.750.140">
    <property type="match status" value="1"/>
</dbReference>
<feature type="chain" id="PRO_5032423953" evidence="1">
    <location>
        <begin position="18"/>
        <end position="348"/>
    </location>
</feature>
<proteinExistence type="predicted"/>
<reference evidence="3 4" key="1">
    <citation type="submission" date="2018-06" db="EMBL/GenBank/DDBJ databases">
        <authorList>
            <consortium name="Pathogen Informatics"/>
            <person name="Doyle S."/>
        </authorList>
    </citation>
    <scope>NUCLEOTIDE SEQUENCE [LARGE SCALE GENOMIC DNA]</scope>
    <source>
        <strain evidence="3 4">NCTC10698</strain>
    </source>
</reference>
<dbReference type="CDD" id="cd17470">
    <property type="entry name" value="T3SS_Flik_C"/>
    <property type="match status" value="1"/>
</dbReference>
<feature type="signal peptide" evidence="1">
    <location>
        <begin position="1"/>
        <end position="17"/>
    </location>
</feature>
<name>A0A8B4RXF9_COMTE</name>
<evidence type="ECO:0000259" key="2">
    <source>
        <dbReference type="Pfam" id="PF02120"/>
    </source>
</evidence>
<evidence type="ECO:0000313" key="4">
    <source>
        <dbReference type="Proteomes" id="UP000255070"/>
    </source>
</evidence>
<dbReference type="GeneID" id="63996287"/>
<feature type="domain" description="Flagellar hook-length control protein-like C-terminal" evidence="2">
    <location>
        <begin position="231"/>
        <end position="311"/>
    </location>
</feature>